<dbReference type="EMBL" id="AEAG01001073">
    <property type="protein sequence ID" value="EGH24963.1"/>
    <property type="molecule type" value="Genomic_DNA"/>
</dbReference>
<dbReference type="PANTHER" id="PTHR40278">
    <property type="entry name" value="DNA UTILIZATION PROTEIN HOFN"/>
    <property type="match status" value="1"/>
</dbReference>
<evidence type="ECO:0000313" key="5">
    <source>
        <dbReference type="Proteomes" id="UP000003465"/>
    </source>
</evidence>
<protein>
    <submittedName>
        <fullName evidence="4">Putative general secretion pathway protein L</fullName>
    </submittedName>
</protein>
<dbReference type="PANTHER" id="PTHR40278:SF1">
    <property type="entry name" value="DNA UTILIZATION PROTEIN HOFN"/>
    <property type="match status" value="1"/>
</dbReference>
<feature type="non-terminal residue" evidence="4">
    <location>
        <position position="264"/>
    </location>
</feature>
<keyword evidence="2" id="KW-0812">Transmembrane</keyword>
<keyword evidence="1" id="KW-0175">Coiled coil</keyword>
<proteinExistence type="predicted"/>
<comment type="caution">
    <text evidence="4">The sequence shown here is derived from an EMBL/GenBank/DDBJ whole genome shotgun (WGS) entry which is preliminary data.</text>
</comment>
<evidence type="ECO:0000256" key="1">
    <source>
        <dbReference type="SAM" id="Coils"/>
    </source>
</evidence>
<sequence length="264" mass="30661">MRGKITLILLLETLGYRWREEWQRSVFPRFFKWWITELVACAPARWRESLNRRCKPRQCIWPLKAPWNIPSGTRVGLVLTADKVWSCELELPKQTAHNLRPVVSYELDKHIPFTRDQVYFDVKTKSAEQPGMLQVMLVIIDRPRLNKVLDDAKALGIEVESVDVLDTSGRPMRLNLLPHSTQTSAGRRLRQTRYALCAAIALILVSIPATLISKREQRLEIMRLELAELRSQAMEVDDMRKQLLARDETEKALNLQSSRHQTIL</sequence>
<dbReference type="InterPro" id="IPR024230">
    <property type="entry name" value="GspL_cyto_dom"/>
</dbReference>
<reference evidence="4 5" key="1">
    <citation type="journal article" date="2011" name="PLoS Pathog.">
        <title>Dynamic evolution of pathogenicity revealed by sequencing and comparative genomics of 19 Pseudomonas syringae isolates.</title>
        <authorList>
            <person name="Baltrus D.A."/>
            <person name="Nishimura M.T."/>
            <person name="Romanchuk A."/>
            <person name="Chang J.H."/>
            <person name="Mukhtar M.S."/>
            <person name="Cherkis K."/>
            <person name="Roach J."/>
            <person name="Grant S.R."/>
            <person name="Jones C.D."/>
            <person name="Dangl J.L."/>
        </authorList>
    </citation>
    <scope>NUCLEOTIDE SEQUENCE [LARGE SCALE GENOMIC DNA]</scope>
    <source>
        <strain evidence="4 5">301020</strain>
    </source>
</reference>
<evidence type="ECO:0000313" key="4">
    <source>
        <dbReference type="EMBL" id="EGH24963.1"/>
    </source>
</evidence>
<feature type="transmembrane region" description="Helical" evidence="2">
    <location>
        <begin position="193"/>
        <end position="213"/>
    </location>
</feature>
<dbReference type="Gene3D" id="3.30.420.380">
    <property type="match status" value="1"/>
</dbReference>
<feature type="domain" description="GspL cytoplasmic actin-ATPase-like" evidence="3">
    <location>
        <begin position="70"/>
        <end position="162"/>
    </location>
</feature>
<keyword evidence="2" id="KW-1133">Transmembrane helix</keyword>
<evidence type="ECO:0000256" key="2">
    <source>
        <dbReference type="SAM" id="Phobius"/>
    </source>
</evidence>
<dbReference type="InterPro" id="IPR052534">
    <property type="entry name" value="Extracell_DNA_Util/SecSys_Comp"/>
</dbReference>
<accession>A0A656GGR1</accession>
<dbReference type="Pfam" id="PF05134">
    <property type="entry name" value="T2SSL"/>
    <property type="match status" value="1"/>
</dbReference>
<dbReference type="InterPro" id="IPR043129">
    <property type="entry name" value="ATPase_NBD"/>
</dbReference>
<evidence type="ECO:0000259" key="3">
    <source>
        <dbReference type="Pfam" id="PF05134"/>
    </source>
</evidence>
<dbReference type="AlphaFoldDB" id="A0A656GGR1"/>
<feature type="coiled-coil region" evidence="1">
    <location>
        <begin position="212"/>
        <end position="246"/>
    </location>
</feature>
<name>A0A656GGR1_PSEA0</name>
<organism evidence="4 5">
    <name type="scientific">Pseudomonas amygdali pv. mori str. 301020</name>
    <dbReference type="NCBI Taxonomy" id="629261"/>
    <lineage>
        <taxon>Bacteria</taxon>
        <taxon>Pseudomonadati</taxon>
        <taxon>Pseudomonadota</taxon>
        <taxon>Gammaproteobacteria</taxon>
        <taxon>Pseudomonadales</taxon>
        <taxon>Pseudomonadaceae</taxon>
        <taxon>Pseudomonas</taxon>
        <taxon>Pseudomonas amygdali</taxon>
    </lineage>
</organism>
<keyword evidence="2" id="KW-0472">Membrane</keyword>
<dbReference type="SUPFAM" id="SSF53067">
    <property type="entry name" value="Actin-like ATPase domain"/>
    <property type="match status" value="1"/>
</dbReference>
<dbReference type="Proteomes" id="UP000003465">
    <property type="component" value="Unassembled WGS sequence"/>
</dbReference>
<gene>
    <name evidence="4" type="ORF">PSYMO_27304</name>
</gene>